<name>A0A1I2GA20_9BURK</name>
<proteinExistence type="predicted"/>
<dbReference type="STRING" id="1177982.SAMN04489711_11444"/>
<accession>A0A1I2GA20</accession>
<evidence type="ECO:0000313" key="1">
    <source>
        <dbReference type="EMBL" id="SFF14574.1"/>
    </source>
</evidence>
<keyword evidence="2" id="KW-1185">Reference proteome</keyword>
<organism evidence="1 2">
    <name type="scientific">Paracidovorax wautersii</name>
    <dbReference type="NCBI Taxonomy" id="1177982"/>
    <lineage>
        <taxon>Bacteria</taxon>
        <taxon>Pseudomonadati</taxon>
        <taxon>Pseudomonadota</taxon>
        <taxon>Betaproteobacteria</taxon>
        <taxon>Burkholderiales</taxon>
        <taxon>Comamonadaceae</taxon>
        <taxon>Paracidovorax</taxon>
    </lineage>
</organism>
<dbReference type="EMBL" id="FONX01000014">
    <property type="protein sequence ID" value="SFF14574.1"/>
    <property type="molecule type" value="Genomic_DNA"/>
</dbReference>
<protein>
    <submittedName>
        <fullName evidence="1">Uncharacterized protein</fullName>
    </submittedName>
</protein>
<dbReference type="AlphaFoldDB" id="A0A1I2GA20"/>
<dbReference type="Proteomes" id="UP000199119">
    <property type="component" value="Unassembled WGS sequence"/>
</dbReference>
<sequence>MREMYEYELDQKTAIKRGEELYPDGFVLEEDRAPPFLHAGPMGLESWAQAATRWRIVPKKGEHPDKPER</sequence>
<gene>
    <name evidence="1" type="ORF">SAMN04489711_11444</name>
</gene>
<reference evidence="2" key="1">
    <citation type="submission" date="2016-10" db="EMBL/GenBank/DDBJ databases">
        <authorList>
            <person name="Varghese N."/>
            <person name="Submissions S."/>
        </authorList>
    </citation>
    <scope>NUCLEOTIDE SEQUENCE [LARGE SCALE GENOMIC DNA]</scope>
    <source>
        <strain evidence="2">DSM 27981</strain>
    </source>
</reference>
<evidence type="ECO:0000313" key="2">
    <source>
        <dbReference type="Proteomes" id="UP000199119"/>
    </source>
</evidence>